<feature type="domain" description="Putative regulatory protein FmdB zinc ribbon" evidence="1">
    <location>
        <begin position="11"/>
        <end position="51"/>
    </location>
</feature>
<organism evidence="2 3">
    <name type="scientific">Desulfotruncus arcticus DSM 17038</name>
    <dbReference type="NCBI Taxonomy" id="1121424"/>
    <lineage>
        <taxon>Bacteria</taxon>
        <taxon>Bacillati</taxon>
        <taxon>Bacillota</taxon>
        <taxon>Clostridia</taxon>
        <taxon>Eubacteriales</taxon>
        <taxon>Desulfallaceae</taxon>
        <taxon>Desulfotruncus</taxon>
    </lineage>
</organism>
<name>A0A1I2ZE07_9FIRM</name>
<reference evidence="3" key="1">
    <citation type="submission" date="2016-10" db="EMBL/GenBank/DDBJ databases">
        <authorList>
            <person name="Varghese N."/>
            <person name="Submissions S."/>
        </authorList>
    </citation>
    <scope>NUCLEOTIDE SEQUENCE [LARGE SCALE GENOMIC DNA]</scope>
    <source>
        <strain evidence="3">DSM 17038</strain>
    </source>
</reference>
<accession>A0A1I2ZE07</accession>
<dbReference type="Gene3D" id="2.20.28.30">
    <property type="entry name" value="RNA polymerase ii, chain L"/>
    <property type="match status" value="1"/>
</dbReference>
<dbReference type="InterPro" id="IPR013429">
    <property type="entry name" value="Regulatory_FmdB_Zinc_ribbon"/>
</dbReference>
<keyword evidence="3" id="KW-1185">Reference proteome</keyword>
<protein>
    <submittedName>
        <fullName evidence="2">Putative regulatory protein, FmdB family</fullName>
    </submittedName>
</protein>
<dbReference type="AlphaFoldDB" id="A0A1I2ZE07"/>
<dbReference type="EMBL" id="FOOX01000027">
    <property type="protein sequence ID" value="SFH36073.1"/>
    <property type="molecule type" value="Genomic_DNA"/>
</dbReference>
<dbReference type="SMART" id="SM00834">
    <property type="entry name" value="CxxC_CXXC_SSSS"/>
    <property type="match status" value="1"/>
</dbReference>
<dbReference type="RefSeq" id="WP_238456650.1">
    <property type="nucleotide sequence ID" value="NZ_FOOX01000027.1"/>
</dbReference>
<evidence type="ECO:0000313" key="3">
    <source>
        <dbReference type="Proteomes" id="UP000199337"/>
    </source>
</evidence>
<evidence type="ECO:0000313" key="2">
    <source>
        <dbReference type="EMBL" id="SFH36073.1"/>
    </source>
</evidence>
<dbReference type="Proteomes" id="UP000199337">
    <property type="component" value="Unassembled WGS sequence"/>
</dbReference>
<dbReference type="NCBIfam" id="TIGR02605">
    <property type="entry name" value="CxxC_CxxC_SSSS"/>
    <property type="match status" value="1"/>
</dbReference>
<dbReference type="STRING" id="341036.SAMN05660649_04892"/>
<evidence type="ECO:0000259" key="1">
    <source>
        <dbReference type="SMART" id="SM00834"/>
    </source>
</evidence>
<dbReference type="Pfam" id="PF09723">
    <property type="entry name" value="Zn_ribbon_8"/>
    <property type="match status" value="1"/>
</dbReference>
<sequence>MIYTGEVDGLPTYDFRCSDCGHKFTIFITISEKDKVKCPACGKDKIEQLFTGCSVRTGGGGGGCDLPAAGGGFGGG</sequence>
<gene>
    <name evidence="2" type="ORF">SAMN05660649_04892</name>
</gene>
<proteinExistence type="predicted"/>